<dbReference type="EMBL" id="PGVA01000012">
    <property type="protein sequence ID" value="PLR84624.1"/>
    <property type="molecule type" value="Genomic_DNA"/>
</dbReference>
<feature type="domain" description="IDEAL" evidence="1">
    <location>
        <begin position="33"/>
        <end position="69"/>
    </location>
</feature>
<evidence type="ECO:0000313" key="2">
    <source>
        <dbReference type="EMBL" id="PLR84624.1"/>
    </source>
</evidence>
<sequence length="78" mass="9028">MNERSYTELMKSKAMSRQNAKDAYMSNLYIDMLLDEILLNAEKQKLLNKIDQAIDVNDKPAFLQLTEELASLNKRFGT</sequence>
<dbReference type="OrthoDB" id="2969764at2"/>
<keyword evidence="5" id="KW-1185">Reference proteome</keyword>
<reference evidence="3 5" key="2">
    <citation type="submission" date="2017-12" db="EMBL/GenBank/DDBJ databases">
        <title>Comparative Functional Genomics of Dry Heat Resistant strains isolated from the Viking Spacecraft.</title>
        <authorList>
            <person name="Seuylemezian A."/>
            <person name="Cooper K."/>
            <person name="Vaishampayan P."/>
        </authorList>
    </citation>
    <scope>NUCLEOTIDE SEQUENCE [LARGE SCALE GENOMIC DNA]</scope>
    <source>
        <strain evidence="3 5">ATCC 29669</strain>
    </source>
</reference>
<proteinExistence type="predicted"/>
<dbReference type="RefSeq" id="WP_101576273.1">
    <property type="nucleotide sequence ID" value="NZ_PGVA01000012.1"/>
</dbReference>
<name>A0A2N5GPI2_9BACI</name>
<evidence type="ECO:0000259" key="1">
    <source>
        <dbReference type="SMART" id="SM00914"/>
    </source>
</evidence>
<dbReference type="InterPro" id="IPR014957">
    <property type="entry name" value="IDEAL_dom"/>
</dbReference>
<organism evidence="2 4">
    <name type="scientific">Bacillus canaveralius</name>
    <dbReference type="NCBI Taxonomy" id="1403243"/>
    <lineage>
        <taxon>Bacteria</taxon>
        <taxon>Bacillati</taxon>
        <taxon>Bacillota</taxon>
        <taxon>Bacilli</taxon>
        <taxon>Bacillales</taxon>
        <taxon>Bacillaceae</taxon>
        <taxon>Bacillus</taxon>
    </lineage>
</organism>
<dbReference type="AlphaFoldDB" id="A0A2N5GPI2"/>
<accession>A0A2N5GPI2</accession>
<reference evidence="2 4" key="1">
    <citation type="submission" date="2017-11" db="EMBL/GenBank/DDBJ databases">
        <title>Comparitive Functional Genomics of Dry Heat Resistant strains isolated from the Viking Spacecraft.</title>
        <authorList>
            <person name="Seuylemezian A."/>
            <person name="Cooper K."/>
            <person name="Vaishampayan P."/>
        </authorList>
    </citation>
    <scope>NUCLEOTIDE SEQUENCE [LARGE SCALE GENOMIC DNA]</scope>
    <source>
        <strain evidence="2 4">M4.6</strain>
    </source>
</reference>
<dbReference type="InterPro" id="IPR027393">
    <property type="entry name" value="Virus_scaffolding_prot_C"/>
</dbReference>
<dbReference type="Proteomes" id="UP000234951">
    <property type="component" value="Unassembled WGS sequence"/>
</dbReference>
<dbReference type="Gene3D" id="4.10.810.10">
    <property type="entry name" value="Virus Scaffolding Protein, Chain A"/>
    <property type="match status" value="1"/>
</dbReference>
<dbReference type="EMBL" id="PGVD01000003">
    <property type="protein sequence ID" value="PLS00776.1"/>
    <property type="molecule type" value="Genomic_DNA"/>
</dbReference>
<evidence type="ECO:0000313" key="3">
    <source>
        <dbReference type="EMBL" id="PLS00776.1"/>
    </source>
</evidence>
<evidence type="ECO:0000313" key="4">
    <source>
        <dbReference type="Proteomes" id="UP000234951"/>
    </source>
</evidence>
<comment type="caution">
    <text evidence="2">The sequence shown here is derived from an EMBL/GenBank/DDBJ whole genome shotgun (WGS) entry which is preliminary data.</text>
</comment>
<dbReference type="Pfam" id="PF08858">
    <property type="entry name" value="IDEAL"/>
    <property type="match status" value="1"/>
</dbReference>
<evidence type="ECO:0000313" key="5">
    <source>
        <dbReference type="Proteomes" id="UP000235114"/>
    </source>
</evidence>
<dbReference type="SMART" id="SM00914">
    <property type="entry name" value="IDEAL"/>
    <property type="match status" value="1"/>
</dbReference>
<dbReference type="Proteomes" id="UP000235114">
    <property type="component" value="Unassembled WGS sequence"/>
</dbReference>
<protein>
    <recommendedName>
        <fullName evidence="1">IDEAL domain-containing protein</fullName>
    </recommendedName>
</protein>
<gene>
    <name evidence="2" type="ORF">CU635_06000</name>
    <name evidence="3" type="ORF">CVD25_00895</name>
</gene>